<dbReference type="RefSeq" id="WP_140001280.1">
    <property type="nucleotide sequence ID" value="NZ_VFJE01000055.1"/>
</dbReference>
<name>A0A501Q2L9_9FLAO</name>
<dbReference type="Proteomes" id="UP000319175">
    <property type="component" value="Unassembled WGS sequence"/>
</dbReference>
<comment type="caution">
    <text evidence="1">The sequence shown here is derived from an EMBL/GenBank/DDBJ whole genome shotgun (WGS) entry which is preliminary data.</text>
</comment>
<keyword evidence="2" id="KW-1185">Reference proteome</keyword>
<dbReference type="AlphaFoldDB" id="A0A501Q2L9"/>
<dbReference type="EMBL" id="VFJE01000055">
    <property type="protein sequence ID" value="TPD67120.1"/>
    <property type="molecule type" value="Genomic_DNA"/>
</dbReference>
<gene>
    <name evidence="1" type="ORF">FJA49_12625</name>
</gene>
<evidence type="ECO:0000313" key="2">
    <source>
        <dbReference type="Proteomes" id="UP000319175"/>
    </source>
</evidence>
<organism evidence="1 2">
    <name type="scientific">Flavobacterium microcysteis</name>
    <dbReference type="NCBI Taxonomy" id="2596891"/>
    <lineage>
        <taxon>Bacteria</taxon>
        <taxon>Pseudomonadati</taxon>
        <taxon>Bacteroidota</taxon>
        <taxon>Flavobacteriia</taxon>
        <taxon>Flavobacteriales</taxon>
        <taxon>Flavobacteriaceae</taxon>
        <taxon>Flavobacterium</taxon>
    </lineage>
</organism>
<protein>
    <submittedName>
        <fullName evidence="1">Uncharacterized protein</fullName>
    </submittedName>
</protein>
<reference evidence="1 2" key="1">
    <citation type="submission" date="2019-06" db="EMBL/GenBank/DDBJ databases">
        <title>Flavobacterium sp. MaA-Y11 from geoumgang.</title>
        <authorList>
            <person name="Jeong S."/>
        </authorList>
    </citation>
    <scope>NUCLEOTIDE SEQUENCE [LARGE SCALE GENOMIC DNA]</scope>
    <source>
        <strain evidence="1 2">MaA-Y11</strain>
    </source>
</reference>
<proteinExistence type="predicted"/>
<sequence length="100" mass="10510">MGRIILTVILVCGFFQIASSKNQPNIKKINSPVACCEGRAEGGVRGTSTHTVVVVKACVTSDISYQDAQARACSKAGRLADLALKMSMDIKVPVTIEGGN</sequence>
<evidence type="ECO:0000313" key="1">
    <source>
        <dbReference type="EMBL" id="TPD67120.1"/>
    </source>
</evidence>
<dbReference type="OrthoDB" id="9891878at2"/>
<accession>A0A501Q2L9</accession>